<dbReference type="GO" id="GO:0051073">
    <property type="term" value="F:adenosylcobinamide-GDP ribazoletransferase activity"/>
    <property type="evidence" value="ECO:0007669"/>
    <property type="project" value="UniProtKB-UniRule"/>
</dbReference>
<evidence type="ECO:0000256" key="16">
    <source>
        <dbReference type="ARBA" id="ARBA00032853"/>
    </source>
</evidence>
<comment type="caution">
    <text evidence="20">The sequence shown here is derived from an EMBL/GenBank/DDBJ whole genome shotgun (WGS) entry which is preliminary data.</text>
</comment>
<dbReference type="Proteomes" id="UP000677918">
    <property type="component" value="Unassembled WGS sequence"/>
</dbReference>
<gene>
    <name evidence="19 20" type="primary">cobS</name>
    <name evidence="20" type="ORF">XYCOK13_05600</name>
</gene>
<evidence type="ECO:0000256" key="14">
    <source>
        <dbReference type="ARBA" id="ARBA00025228"/>
    </source>
</evidence>
<organism evidence="20 21">
    <name type="scientific">Xylanibacillus composti</name>
    <dbReference type="NCBI Taxonomy" id="1572762"/>
    <lineage>
        <taxon>Bacteria</taxon>
        <taxon>Bacillati</taxon>
        <taxon>Bacillota</taxon>
        <taxon>Bacilli</taxon>
        <taxon>Bacillales</taxon>
        <taxon>Paenibacillaceae</taxon>
        <taxon>Xylanibacillus</taxon>
    </lineage>
</organism>
<evidence type="ECO:0000256" key="10">
    <source>
        <dbReference type="ARBA" id="ARBA00022692"/>
    </source>
</evidence>
<comment type="similarity">
    <text evidence="4 19">Belongs to the CobS family.</text>
</comment>
<reference evidence="20" key="1">
    <citation type="submission" date="2021-04" db="EMBL/GenBank/DDBJ databases">
        <title>Draft genome sequence of Xylanibacillus composti strain K13.</title>
        <authorList>
            <person name="Uke A."/>
            <person name="Chhe C."/>
            <person name="Baramee S."/>
            <person name="Kosugi A."/>
        </authorList>
    </citation>
    <scope>NUCLEOTIDE SEQUENCE</scope>
    <source>
        <strain evidence="20">K13</strain>
    </source>
</reference>
<proteinExistence type="inferred from homology"/>
<evidence type="ECO:0000256" key="19">
    <source>
        <dbReference type="HAMAP-Rule" id="MF_00719"/>
    </source>
</evidence>
<keyword evidence="13 19" id="KW-0472">Membrane</keyword>
<dbReference type="PANTHER" id="PTHR34148:SF1">
    <property type="entry name" value="ADENOSYLCOBINAMIDE-GDP RIBAZOLETRANSFERASE"/>
    <property type="match status" value="1"/>
</dbReference>
<comment type="cofactor">
    <cofactor evidence="1 19">
        <name>Mg(2+)</name>
        <dbReference type="ChEBI" id="CHEBI:18420"/>
    </cofactor>
</comment>
<keyword evidence="12 19" id="KW-1133">Transmembrane helix</keyword>
<dbReference type="InterPro" id="IPR003805">
    <property type="entry name" value="CobS"/>
</dbReference>
<feature type="transmembrane region" description="Helical" evidence="19">
    <location>
        <begin position="29"/>
        <end position="51"/>
    </location>
</feature>
<keyword evidence="8 19" id="KW-0169">Cobalamin biosynthesis</keyword>
<keyword evidence="7 19" id="KW-1003">Cell membrane</keyword>
<evidence type="ECO:0000256" key="17">
    <source>
        <dbReference type="ARBA" id="ARBA00048623"/>
    </source>
</evidence>
<dbReference type="RefSeq" id="WP_213410366.1">
    <property type="nucleotide sequence ID" value="NZ_BOVK01000006.1"/>
</dbReference>
<feature type="transmembrane region" description="Helical" evidence="19">
    <location>
        <begin position="110"/>
        <end position="133"/>
    </location>
</feature>
<dbReference type="GO" id="GO:0005886">
    <property type="term" value="C:plasma membrane"/>
    <property type="evidence" value="ECO:0007669"/>
    <property type="project" value="UniProtKB-SubCell"/>
</dbReference>
<dbReference type="Pfam" id="PF02654">
    <property type="entry name" value="CobS"/>
    <property type="match status" value="1"/>
</dbReference>
<dbReference type="EC" id="2.7.8.26" evidence="5 19"/>
<evidence type="ECO:0000256" key="7">
    <source>
        <dbReference type="ARBA" id="ARBA00022475"/>
    </source>
</evidence>
<evidence type="ECO:0000313" key="21">
    <source>
        <dbReference type="Proteomes" id="UP000677918"/>
    </source>
</evidence>
<evidence type="ECO:0000256" key="13">
    <source>
        <dbReference type="ARBA" id="ARBA00023136"/>
    </source>
</evidence>
<comment type="pathway">
    <text evidence="3 19">Cofactor biosynthesis; adenosylcobalamin biosynthesis; adenosylcobalamin from cob(II)yrinate a,c-diamide: step 7/7.</text>
</comment>
<sequence length="255" mass="27449">MKSALAGLSVALQFMTRLPIPYRGEWSPRVLQAALLAFVPVGLLIGALLAALQAAGTAYLPRLVMDMAMLSLWIGLTGGLHLDGWMDVADASASQGTLERRRSILKDPHAGSFAVLALFMLLGWKLVLIDVLLQIGQSRPISETIALWLAIPAAARFAAVVLMHKVPPFKQEGLGWLWSRQATSRVMLLSSLWFLPLIIWQPVALVPLAAAGLVLACYAWWCKKRFGGMNGDLTGALIEGTELAALSAAAIWVTG</sequence>
<evidence type="ECO:0000256" key="5">
    <source>
        <dbReference type="ARBA" id="ARBA00013200"/>
    </source>
</evidence>
<keyword evidence="11 19" id="KW-0460">Magnesium</keyword>
<keyword evidence="9 19" id="KW-0808">Transferase</keyword>
<dbReference type="EMBL" id="BOVK01000006">
    <property type="protein sequence ID" value="GIQ67736.1"/>
    <property type="molecule type" value="Genomic_DNA"/>
</dbReference>
<feature type="transmembrane region" description="Helical" evidence="19">
    <location>
        <begin position="145"/>
        <end position="164"/>
    </location>
</feature>
<keyword evidence="21" id="KW-1185">Reference proteome</keyword>
<accession>A0A8J4H1K1</accession>
<evidence type="ECO:0000256" key="9">
    <source>
        <dbReference type="ARBA" id="ARBA00022679"/>
    </source>
</evidence>
<evidence type="ECO:0000256" key="15">
    <source>
        <dbReference type="ARBA" id="ARBA00032605"/>
    </source>
</evidence>
<keyword evidence="10 19" id="KW-0812">Transmembrane</keyword>
<dbReference type="AlphaFoldDB" id="A0A8J4H1K1"/>
<feature type="transmembrane region" description="Helical" evidence="19">
    <location>
        <begin position="197"/>
        <end position="221"/>
    </location>
</feature>
<comment type="function">
    <text evidence="14 19">Joins adenosylcobinamide-GDP and alpha-ribazole to generate adenosylcobalamin (Ado-cobalamin). Also synthesizes adenosylcobalamin 5'-phosphate from adenosylcobinamide-GDP and alpha-ribazole 5'-phosphate.</text>
</comment>
<evidence type="ECO:0000313" key="20">
    <source>
        <dbReference type="EMBL" id="GIQ67736.1"/>
    </source>
</evidence>
<dbReference type="PANTHER" id="PTHR34148">
    <property type="entry name" value="ADENOSYLCOBINAMIDE-GDP RIBAZOLETRANSFERASE"/>
    <property type="match status" value="1"/>
</dbReference>
<comment type="catalytic activity">
    <reaction evidence="18 19">
        <text>alpha-ribazole 5'-phosphate + adenosylcob(III)inamide-GDP = adenosylcob(III)alamin 5'-phosphate + GMP + H(+)</text>
        <dbReference type="Rhea" id="RHEA:23560"/>
        <dbReference type="ChEBI" id="CHEBI:15378"/>
        <dbReference type="ChEBI" id="CHEBI:57918"/>
        <dbReference type="ChEBI" id="CHEBI:58115"/>
        <dbReference type="ChEBI" id="CHEBI:60487"/>
        <dbReference type="ChEBI" id="CHEBI:60493"/>
        <dbReference type="EC" id="2.7.8.26"/>
    </reaction>
</comment>
<dbReference type="GO" id="GO:0009236">
    <property type="term" value="P:cobalamin biosynthetic process"/>
    <property type="evidence" value="ECO:0007669"/>
    <property type="project" value="UniProtKB-UniRule"/>
</dbReference>
<protein>
    <recommendedName>
        <fullName evidence="6 19">Adenosylcobinamide-GDP ribazoletransferase</fullName>
        <ecNumber evidence="5 19">2.7.8.26</ecNumber>
    </recommendedName>
    <alternativeName>
        <fullName evidence="16 19">Cobalamin synthase</fullName>
    </alternativeName>
    <alternativeName>
        <fullName evidence="15 19">Cobalamin-5'-phosphate synthase</fullName>
    </alternativeName>
</protein>
<evidence type="ECO:0000256" key="8">
    <source>
        <dbReference type="ARBA" id="ARBA00022573"/>
    </source>
</evidence>
<evidence type="ECO:0000256" key="11">
    <source>
        <dbReference type="ARBA" id="ARBA00022842"/>
    </source>
</evidence>
<evidence type="ECO:0000256" key="3">
    <source>
        <dbReference type="ARBA" id="ARBA00004663"/>
    </source>
</evidence>
<evidence type="ECO:0000256" key="4">
    <source>
        <dbReference type="ARBA" id="ARBA00010561"/>
    </source>
</evidence>
<comment type="catalytic activity">
    <reaction evidence="17 19">
        <text>alpha-ribazole + adenosylcob(III)inamide-GDP = adenosylcob(III)alamin + GMP + H(+)</text>
        <dbReference type="Rhea" id="RHEA:16049"/>
        <dbReference type="ChEBI" id="CHEBI:10329"/>
        <dbReference type="ChEBI" id="CHEBI:15378"/>
        <dbReference type="ChEBI" id="CHEBI:18408"/>
        <dbReference type="ChEBI" id="CHEBI:58115"/>
        <dbReference type="ChEBI" id="CHEBI:60487"/>
        <dbReference type="EC" id="2.7.8.26"/>
    </reaction>
</comment>
<dbReference type="UniPathway" id="UPA00148">
    <property type="reaction ID" value="UER00238"/>
</dbReference>
<name>A0A8J4H1K1_9BACL</name>
<dbReference type="GO" id="GO:0008818">
    <property type="term" value="F:cobalamin 5'-phosphate synthase activity"/>
    <property type="evidence" value="ECO:0007669"/>
    <property type="project" value="UniProtKB-UniRule"/>
</dbReference>
<dbReference type="HAMAP" id="MF_00719">
    <property type="entry name" value="CobS"/>
    <property type="match status" value="1"/>
</dbReference>
<evidence type="ECO:0000256" key="18">
    <source>
        <dbReference type="ARBA" id="ARBA00049504"/>
    </source>
</evidence>
<feature type="transmembrane region" description="Helical" evidence="19">
    <location>
        <begin position="63"/>
        <end position="82"/>
    </location>
</feature>
<evidence type="ECO:0000256" key="12">
    <source>
        <dbReference type="ARBA" id="ARBA00022989"/>
    </source>
</evidence>
<evidence type="ECO:0000256" key="1">
    <source>
        <dbReference type="ARBA" id="ARBA00001946"/>
    </source>
</evidence>
<evidence type="ECO:0000256" key="2">
    <source>
        <dbReference type="ARBA" id="ARBA00004651"/>
    </source>
</evidence>
<comment type="subcellular location">
    <subcellularLocation>
        <location evidence="2 19">Cell membrane</location>
        <topology evidence="2 19">Multi-pass membrane protein</topology>
    </subcellularLocation>
</comment>
<evidence type="ECO:0000256" key="6">
    <source>
        <dbReference type="ARBA" id="ARBA00015850"/>
    </source>
</evidence>